<dbReference type="GO" id="GO:0005737">
    <property type="term" value="C:cytoplasm"/>
    <property type="evidence" value="ECO:0007669"/>
    <property type="project" value="TreeGrafter"/>
</dbReference>
<dbReference type="EMBL" id="JTHP01000008">
    <property type="protein sequence ID" value="KJD46451.1"/>
    <property type="molecule type" value="Genomic_DNA"/>
</dbReference>
<dbReference type="OrthoDB" id="1116574at2"/>
<reference evidence="5 6" key="1">
    <citation type="submission" date="2014-11" db="EMBL/GenBank/DDBJ databases">
        <title>Draft Genome Sequences of Paenibacillus polymyxa NRRL B-30509 and Paenibacillus terrae NRRL B-30644, Strains from a Poultry Environment that Produce Tridecaptin A and Paenicidins.</title>
        <authorList>
            <person name="van Belkum M.J."/>
            <person name="Lohans C.T."/>
            <person name="Vederas J.C."/>
        </authorList>
    </citation>
    <scope>NUCLEOTIDE SEQUENCE [LARGE SCALE GENOMIC DNA]</scope>
    <source>
        <strain evidence="5 6">NRRL B-30644</strain>
    </source>
</reference>
<gene>
    <name evidence="5" type="ORF">QD47_06590</name>
</gene>
<dbReference type="PATRIC" id="fig|159743.3.peg.1432"/>
<feature type="binding site" evidence="4">
    <location>
        <position position="232"/>
    </location>
    <ligand>
        <name>a divalent metal cation</name>
        <dbReference type="ChEBI" id="CHEBI:60240"/>
        <label>1</label>
    </ligand>
</feature>
<evidence type="ECO:0000256" key="3">
    <source>
        <dbReference type="ARBA" id="ARBA00022723"/>
    </source>
</evidence>
<dbReference type="GO" id="GO:0046872">
    <property type="term" value="F:metal ion binding"/>
    <property type="evidence" value="ECO:0007669"/>
    <property type="project" value="UniProtKB-KW"/>
</dbReference>
<comment type="similarity">
    <text evidence="1">Belongs to the GTP cyclohydrolase I type 2/NIF3 family.</text>
</comment>
<feature type="binding site" evidence="4">
    <location>
        <position position="63"/>
    </location>
    <ligand>
        <name>a divalent metal cation</name>
        <dbReference type="ChEBI" id="CHEBI:60240"/>
        <label>1</label>
    </ligand>
</feature>
<dbReference type="PANTHER" id="PTHR13799:SF14">
    <property type="entry name" value="GTP CYCLOHYDROLASE 1 TYPE 2 HOMOLOG"/>
    <property type="match status" value="1"/>
</dbReference>
<feature type="binding site" evidence="4">
    <location>
        <position position="228"/>
    </location>
    <ligand>
        <name>a divalent metal cation</name>
        <dbReference type="ChEBI" id="CHEBI:60240"/>
        <label>1</label>
    </ligand>
</feature>
<keyword evidence="6" id="KW-1185">Reference proteome</keyword>
<dbReference type="Proteomes" id="UP000032534">
    <property type="component" value="Unassembled WGS sequence"/>
</dbReference>
<evidence type="ECO:0000313" key="5">
    <source>
        <dbReference type="EMBL" id="KJD46451.1"/>
    </source>
</evidence>
<keyword evidence="3 4" id="KW-0479">Metal-binding</keyword>
<evidence type="ECO:0000256" key="4">
    <source>
        <dbReference type="PIRSR" id="PIRSR602678-1"/>
    </source>
</evidence>
<accession>A0A0D7X4Y4</accession>
<name>A0A0D7X4Y4_9BACL</name>
<dbReference type="InterPro" id="IPR002678">
    <property type="entry name" value="DUF34/NIF3"/>
</dbReference>
<proteinExistence type="inferred from homology"/>
<evidence type="ECO:0000313" key="6">
    <source>
        <dbReference type="Proteomes" id="UP000032534"/>
    </source>
</evidence>
<dbReference type="RefSeq" id="WP_044645370.1">
    <property type="nucleotide sequence ID" value="NZ_JTHP01000008.1"/>
</dbReference>
<dbReference type="Pfam" id="PF01784">
    <property type="entry name" value="DUF34_NIF3"/>
    <property type="match status" value="1"/>
</dbReference>
<evidence type="ECO:0000256" key="2">
    <source>
        <dbReference type="ARBA" id="ARBA00022112"/>
    </source>
</evidence>
<dbReference type="Gene3D" id="3.40.1390.30">
    <property type="entry name" value="NIF3 (NGG1p interacting factor 3)-like"/>
    <property type="match status" value="2"/>
</dbReference>
<dbReference type="PANTHER" id="PTHR13799">
    <property type="entry name" value="NGG1 INTERACTING FACTOR 3"/>
    <property type="match status" value="1"/>
</dbReference>
<comment type="caution">
    <text evidence="5">The sequence shown here is derived from an EMBL/GenBank/DDBJ whole genome shotgun (WGS) entry which is preliminary data.</text>
</comment>
<dbReference type="InterPro" id="IPR036069">
    <property type="entry name" value="DUF34/NIF3_sf"/>
</dbReference>
<organism evidence="5 6">
    <name type="scientific">Paenibacillus terrae</name>
    <dbReference type="NCBI Taxonomy" id="159743"/>
    <lineage>
        <taxon>Bacteria</taxon>
        <taxon>Bacillati</taxon>
        <taxon>Bacillota</taxon>
        <taxon>Bacilli</taxon>
        <taxon>Bacillales</taxon>
        <taxon>Paenibacillaceae</taxon>
        <taxon>Paenibacillus</taxon>
    </lineage>
</organism>
<dbReference type="AlphaFoldDB" id="A0A0D7X4Y4"/>
<dbReference type="SUPFAM" id="SSF102705">
    <property type="entry name" value="NIF3 (NGG1p interacting factor 3)-like"/>
    <property type="match status" value="1"/>
</dbReference>
<protein>
    <recommendedName>
        <fullName evidence="2">GTP cyclohydrolase 1 type 2 homolog</fullName>
    </recommendedName>
</protein>
<evidence type="ECO:0000256" key="1">
    <source>
        <dbReference type="ARBA" id="ARBA00006964"/>
    </source>
</evidence>
<sequence>MTMTMGQIVNHLAKGISTPNTTVDLLNPGYLDTEVQGIVTAFSASQYVIEQAISLGANFIITHEGIFYSHQGMQECLRHDPVFLQKSRLIADSGLGIYRFHDTIHRYQPDGVMVGLLQALDWHTYVVKQQPTSAILTIPAMEVKEVAEYIKAKLHIRYVRVAGELSMPCERVGILVGYRGGGDLAIPLFLNENVDLVIAGEGPEWETPEYVKDAVYQGRSKALIMLGHAESEAPGMKYLADVLSAQFPMIPVHFVEDRPVFQIL</sequence>